<evidence type="ECO:0000313" key="2">
    <source>
        <dbReference type="EMBL" id="GCE40848.1"/>
    </source>
</evidence>
<sequence>MTNPPPDHAYVLAQLDELRKQAQSTGARVSVLALARKVGLANTTFRRRFPDLVAKIADQEPPSPNRHAATAPKNAEPELRQRNRDLRENLEYAMASIQRLTLENQRLRNELESVQTVTSIRPTQRPPTPPQSLITPGSTAR</sequence>
<feature type="compositionally biased region" description="Basic and acidic residues" evidence="1">
    <location>
        <begin position="75"/>
        <end position="86"/>
    </location>
</feature>
<organism evidence="2 3">
    <name type="scientific">Rhodococcus wratislaviensis</name>
    <name type="common">Tsukamurella wratislaviensis</name>
    <dbReference type="NCBI Taxonomy" id="44752"/>
    <lineage>
        <taxon>Bacteria</taxon>
        <taxon>Bacillati</taxon>
        <taxon>Actinomycetota</taxon>
        <taxon>Actinomycetes</taxon>
        <taxon>Mycobacteriales</taxon>
        <taxon>Nocardiaceae</taxon>
        <taxon>Rhodococcus</taxon>
    </lineage>
</organism>
<evidence type="ECO:0000313" key="3">
    <source>
        <dbReference type="Proteomes" id="UP000287519"/>
    </source>
</evidence>
<dbReference type="OrthoDB" id="4461391at2"/>
<dbReference type="RefSeq" id="WP_124393045.1">
    <property type="nucleotide sequence ID" value="NZ_BHYM01000038.1"/>
</dbReference>
<dbReference type="Proteomes" id="UP000287519">
    <property type="component" value="Unassembled WGS sequence"/>
</dbReference>
<reference evidence="2 3" key="1">
    <citation type="submission" date="2018-11" db="EMBL/GenBank/DDBJ databases">
        <title>Microbial catabolism of amino acid.</title>
        <authorList>
            <person name="Hibi M."/>
            <person name="Ogawa J."/>
        </authorList>
    </citation>
    <scope>NUCLEOTIDE SEQUENCE [LARGE SCALE GENOMIC DNA]</scope>
    <source>
        <strain evidence="2 3">C31-06</strain>
    </source>
</reference>
<name>A0A402CB77_RHOWR</name>
<protein>
    <submittedName>
        <fullName evidence="2">Uncharacterized protein</fullName>
    </submittedName>
</protein>
<dbReference type="AlphaFoldDB" id="A0A402CB77"/>
<feature type="region of interest" description="Disordered" evidence="1">
    <location>
        <begin position="56"/>
        <end position="86"/>
    </location>
</feature>
<gene>
    <name evidence="2" type="ORF">Rhow_004491</name>
</gene>
<accession>A0A402CB77</accession>
<comment type="caution">
    <text evidence="2">The sequence shown here is derived from an EMBL/GenBank/DDBJ whole genome shotgun (WGS) entry which is preliminary data.</text>
</comment>
<keyword evidence="3" id="KW-1185">Reference proteome</keyword>
<evidence type="ECO:0000256" key="1">
    <source>
        <dbReference type="SAM" id="MobiDB-lite"/>
    </source>
</evidence>
<feature type="compositionally biased region" description="Polar residues" evidence="1">
    <location>
        <begin position="132"/>
        <end position="141"/>
    </location>
</feature>
<proteinExistence type="predicted"/>
<feature type="region of interest" description="Disordered" evidence="1">
    <location>
        <begin position="113"/>
        <end position="141"/>
    </location>
</feature>
<dbReference type="EMBL" id="BHYM01000038">
    <property type="protein sequence ID" value="GCE40848.1"/>
    <property type="molecule type" value="Genomic_DNA"/>
</dbReference>